<dbReference type="InterPro" id="IPR014720">
    <property type="entry name" value="dsRBD_dom"/>
</dbReference>
<dbReference type="CDD" id="cd00593">
    <property type="entry name" value="RIBOc"/>
    <property type="match status" value="1"/>
</dbReference>
<evidence type="ECO:0000313" key="18">
    <source>
        <dbReference type="EMBL" id="MBB5176198.1"/>
    </source>
</evidence>
<dbReference type="PROSITE" id="PS00517">
    <property type="entry name" value="RNASE_3_1"/>
    <property type="match status" value="1"/>
</dbReference>
<keyword evidence="12 15" id="KW-0378">Hydrolase</keyword>
<comment type="subcellular location">
    <subcellularLocation>
        <location evidence="2 15">Cytoplasm</location>
    </subcellularLocation>
</comment>
<dbReference type="Gene3D" id="3.30.160.20">
    <property type="match status" value="1"/>
</dbReference>
<evidence type="ECO:0000256" key="11">
    <source>
        <dbReference type="ARBA" id="ARBA00022759"/>
    </source>
</evidence>
<dbReference type="GO" id="GO:0006364">
    <property type="term" value="P:rRNA processing"/>
    <property type="evidence" value="ECO:0007669"/>
    <property type="project" value="UniProtKB-UniRule"/>
</dbReference>
<evidence type="ECO:0000259" key="16">
    <source>
        <dbReference type="PROSITE" id="PS50137"/>
    </source>
</evidence>
<feature type="active site" evidence="15">
    <location>
        <position position="143"/>
    </location>
</feature>
<dbReference type="Gene3D" id="1.10.1520.10">
    <property type="entry name" value="Ribonuclease III domain"/>
    <property type="match status" value="1"/>
</dbReference>
<keyword evidence="14 15" id="KW-0694">RNA-binding</keyword>
<dbReference type="GO" id="GO:0042802">
    <property type="term" value="F:identical protein binding"/>
    <property type="evidence" value="ECO:0007669"/>
    <property type="project" value="UniProtKB-ARBA"/>
</dbReference>
<comment type="caution">
    <text evidence="18">The sequence shown here is derived from an EMBL/GenBank/DDBJ whole genome shotgun (WGS) entry which is preliminary data.</text>
</comment>
<dbReference type="SMART" id="SM00535">
    <property type="entry name" value="RIBOc"/>
    <property type="match status" value="1"/>
</dbReference>
<dbReference type="GO" id="GO:0008033">
    <property type="term" value="P:tRNA processing"/>
    <property type="evidence" value="ECO:0007669"/>
    <property type="project" value="UniProtKB-KW"/>
</dbReference>
<dbReference type="SMART" id="SM00358">
    <property type="entry name" value="DSRM"/>
    <property type="match status" value="1"/>
</dbReference>
<dbReference type="Pfam" id="PF00035">
    <property type="entry name" value="dsrm"/>
    <property type="match status" value="1"/>
</dbReference>
<gene>
    <name evidence="15" type="primary">rnc</name>
    <name evidence="18" type="ORF">HNQ45_001085</name>
</gene>
<evidence type="ECO:0000256" key="14">
    <source>
        <dbReference type="ARBA" id="ARBA00022884"/>
    </source>
</evidence>
<dbReference type="AlphaFoldDB" id="A0A9Q2HFJ6"/>
<dbReference type="HAMAP" id="MF_00104">
    <property type="entry name" value="RNase_III"/>
    <property type="match status" value="1"/>
</dbReference>
<feature type="domain" description="RNase III" evidence="17">
    <location>
        <begin position="25"/>
        <end position="154"/>
    </location>
</feature>
<keyword evidence="11 15" id="KW-0255">Endonuclease</keyword>
<keyword evidence="19" id="KW-1185">Reference proteome</keyword>
<reference evidence="18 19" key="1">
    <citation type="submission" date="2020-08" db="EMBL/GenBank/DDBJ databases">
        <title>Genomic Encyclopedia of Type Strains, Phase IV (KMG-IV): sequencing the most valuable type-strain genomes for metagenomic binning, comparative biology and taxonomic classification.</title>
        <authorList>
            <person name="Goeker M."/>
        </authorList>
    </citation>
    <scope>NUCLEOTIDE SEQUENCE [LARGE SCALE GENOMIC DNA]</scope>
    <source>
        <strain evidence="18 19">DSM 19163</strain>
    </source>
</reference>
<evidence type="ECO:0000256" key="3">
    <source>
        <dbReference type="ARBA" id="ARBA00010183"/>
    </source>
</evidence>
<dbReference type="FunFam" id="1.10.1520.10:FF:000001">
    <property type="entry name" value="Ribonuclease 3"/>
    <property type="match status" value="1"/>
</dbReference>
<keyword evidence="6 15" id="KW-0698">rRNA processing</keyword>
<comment type="similarity">
    <text evidence="3">Belongs to the ribonuclease III family.</text>
</comment>
<feature type="binding site" evidence="15">
    <location>
        <position position="140"/>
    </location>
    <ligand>
        <name>Mg(2+)</name>
        <dbReference type="ChEBI" id="CHEBI:18420"/>
    </ligand>
</feature>
<dbReference type="Proteomes" id="UP000579136">
    <property type="component" value="Unassembled WGS sequence"/>
</dbReference>
<name>A0A9Q2HFJ6_9STAP</name>
<comment type="function">
    <text evidence="15">Digests double-stranded RNA. Involved in the processing of primary rRNA transcript to yield the immediate precursors to the large and small rRNAs (23S and 16S). Processes some mRNAs, and tRNAs when they are encoded in the rRNA operon. Processes pre-crRNA and tracrRNA of type II CRISPR loci if present in the organism.</text>
</comment>
<evidence type="ECO:0000256" key="4">
    <source>
        <dbReference type="ARBA" id="ARBA00011738"/>
    </source>
</evidence>
<feature type="domain" description="DRBM" evidence="16">
    <location>
        <begin position="180"/>
        <end position="249"/>
    </location>
</feature>
<comment type="subunit">
    <text evidence="4 15">Homodimer.</text>
</comment>
<dbReference type="SUPFAM" id="SSF69065">
    <property type="entry name" value="RNase III domain-like"/>
    <property type="match status" value="1"/>
</dbReference>
<dbReference type="GO" id="GO:0005737">
    <property type="term" value="C:cytoplasm"/>
    <property type="evidence" value="ECO:0007669"/>
    <property type="project" value="UniProtKB-SubCell"/>
</dbReference>
<evidence type="ECO:0000256" key="9">
    <source>
        <dbReference type="ARBA" id="ARBA00022722"/>
    </source>
</evidence>
<dbReference type="PANTHER" id="PTHR11207">
    <property type="entry name" value="RIBONUCLEASE III"/>
    <property type="match status" value="1"/>
</dbReference>
<keyword evidence="13 15" id="KW-0460">Magnesium</keyword>
<dbReference type="EC" id="3.1.26.3" evidence="15"/>
<dbReference type="EMBL" id="JACHHF010000005">
    <property type="protein sequence ID" value="MBB5176198.1"/>
    <property type="molecule type" value="Genomic_DNA"/>
</dbReference>
<keyword evidence="10 15" id="KW-0479">Metal-binding</keyword>
<feature type="binding site" evidence="15">
    <location>
        <position position="67"/>
    </location>
    <ligand>
        <name>Mg(2+)</name>
        <dbReference type="ChEBI" id="CHEBI:18420"/>
    </ligand>
</feature>
<evidence type="ECO:0000313" key="19">
    <source>
        <dbReference type="Proteomes" id="UP000579136"/>
    </source>
</evidence>
<dbReference type="PROSITE" id="PS50137">
    <property type="entry name" value="DS_RBD"/>
    <property type="match status" value="1"/>
</dbReference>
<dbReference type="CDD" id="cd10845">
    <property type="entry name" value="DSRM_RNAse_III_family"/>
    <property type="match status" value="1"/>
</dbReference>
<keyword evidence="7 15" id="KW-0507">mRNA processing</keyword>
<accession>A0A9Q2HFJ6</accession>
<comment type="cofactor">
    <cofactor evidence="15">
        <name>Mg(2+)</name>
        <dbReference type="ChEBI" id="CHEBI:18420"/>
    </cofactor>
</comment>
<dbReference type="RefSeq" id="WP_183674224.1">
    <property type="nucleotide sequence ID" value="NZ_CBCRYX010000004.1"/>
</dbReference>
<comment type="catalytic activity">
    <reaction evidence="1 15">
        <text>Endonucleolytic cleavage to 5'-phosphomonoester.</text>
        <dbReference type="EC" id="3.1.26.3"/>
    </reaction>
</comment>
<dbReference type="GO" id="GO:0010468">
    <property type="term" value="P:regulation of gene expression"/>
    <property type="evidence" value="ECO:0007669"/>
    <property type="project" value="TreeGrafter"/>
</dbReference>
<keyword evidence="5 15" id="KW-0963">Cytoplasm</keyword>
<dbReference type="GO" id="GO:0004525">
    <property type="term" value="F:ribonuclease III activity"/>
    <property type="evidence" value="ECO:0007669"/>
    <property type="project" value="UniProtKB-UniRule"/>
</dbReference>
<dbReference type="InterPro" id="IPR011907">
    <property type="entry name" value="RNase_III"/>
</dbReference>
<evidence type="ECO:0000256" key="1">
    <source>
        <dbReference type="ARBA" id="ARBA00000109"/>
    </source>
</evidence>
<dbReference type="NCBIfam" id="TIGR02191">
    <property type="entry name" value="RNaseIII"/>
    <property type="match status" value="1"/>
</dbReference>
<evidence type="ECO:0000259" key="17">
    <source>
        <dbReference type="PROSITE" id="PS50142"/>
    </source>
</evidence>
<evidence type="ECO:0000256" key="13">
    <source>
        <dbReference type="ARBA" id="ARBA00022842"/>
    </source>
</evidence>
<keyword evidence="15" id="KW-0699">rRNA-binding</keyword>
<feature type="binding site" evidence="15">
    <location>
        <position position="143"/>
    </location>
    <ligand>
        <name>Mg(2+)</name>
        <dbReference type="ChEBI" id="CHEBI:18420"/>
    </ligand>
</feature>
<evidence type="ECO:0000256" key="15">
    <source>
        <dbReference type="HAMAP-Rule" id="MF_00104"/>
    </source>
</evidence>
<proteinExistence type="inferred from homology"/>
<dbReference type="FunFam" id="3.30.160.20:FF:000003">
    <property type="entry name" value="Ribonuclease 3"/>
    <property type="match status" value="1"/>
</dbReference>
<evidence type="ECO:0000256" key="10">
    <source>
        <dbReference type="ARBA" id="ARBA00022723"/>
    </source>
</evidence>
<protein>
    <recommendedName>
        <fullName evidence="15">Ribonuclease 3</fullName>
        <ecNumber evidence="15">3.1.26.3</ecNumber>
    </recommendedName>
    <alternativeName>
        <fullName evidence="15">Ribonuclease III</fullName>
        <shortName evidence="15">RNase III</shortName>
    </alternativeName>
</protein>
<dbReference type="GO" id="GO:0003725">
    <property type="term" value="F:double-stranded RNA binding"/>
    <property type="evidence" value="ECO:0007669"/>
    <property type="project" value="TreeGrafter"/>
</dbReference>
<feature type="active site" evidence="15">
    <location>
        <position position="71"/>
    </location>
</feature>
<dbReference type="GO" id="GO:0019843">
    <property type="term" value="F:rRNA binding"/>
    <property type="evidence" value="ECO:0007669"/>
    <property type="project" value="UniProtKB-KW"/>
</dbReference>
<dbReference type="InterPro" id="IPR036389">
    <property type="entry name" value="RNase_III_sf"/>
</dbReference>
<evidence type="ECO:0000256" key="7">
    <source>
        <dbReference type="ARBA" id="ARBA00022664"/>
    </source>
</evidence>
<keyword evidence="8 15" id="KW-0819">tRNA processing</keyword>
<dbReference type="PANTHER" id="PTHR11207:SF0">
    <property type="entry name" value="RIBONUCLEASE 3"/>
    <property type="match status" value="1"/>
</dbReference>
<organism evidence="18 19">
    <name type="scientific">Nosocomiicoccus ampullae</name>
    <dbReference type="NCBI Taxonomy" id="489910"/>
    <lineage>
        <taxon>Bacteria</taxon>
        <taxon>Bacillati</taxon>
        <taxon>Bacillota</taxon>
        <taxon>Bacilli</taxon>
        <taxon>Bacillales</taxon>
        <taxon>Staphylococcaceae</taxon>
        <taxon>Nosocomiicoccus</taxon>
    </lineage>
</organism>
<sequence length="253" mass="29375">MEKVLKAIDNDYHSSEQVKLFFKKLDQFMKKSHVNYDNKELFLQAFMHSSFVYNIHLDRIHSNERLEFLGDAVLELMVSEYIFDAFKDWPEGDLTKLRANVVCEPSLVIFANDLKMEELLLLGPGEEKTGGKKRPSIISDMFEAFLGALYIDQGYDAVWKFLSTHVFPKIKNDEYMGITDFKTALQEYVHKAYKEEVYYHLIEETGPSHDKNFVSSVTLKNEEIGQGAGRSKKESEQLAAKRALYYLKEKAKR</sequence>
<evidence type="ECO:0000256" key="12">
    <source>
        <dbReference type="ARBA" id="ARBA00022801"/>
    </source>
</evidence>
<dbReference type="PROSITE" id="PS50142">
    <property type="entry name" value="RNASE_3_2"/>
    <property type="match status" value="1"/>
</dbReference>
<dbReference type="SUPFAM" id="SSF54768">
    <property type="entry name" value="dsRNA-binding domain-like"/>
    <property type="match status" value="1"/>
</dbReference>
<evidence type="ECO:0000256" key="2">
    <source>
        <dbReference type="ARBA" id="ARBA00004496"/>
    </source>
</evidence>
<evidence type="ECO:0000256" key="6">
    <source>
        <dbReference type="ARBA" id="ARBA00022552"/>
    </source>
</evidence>
<evidence type="ECO:0000256" key="8">
    <source>
        <dbReference type="ARBA" id="ARBA00022694"/>
    </source>
</evidence>
<dbReference type="InterPro" id="IPR000999">
    <property type="entry name" value="RNase_III_dom"/>
</dbReference>
<dbReference type="GO" id="GO:0006397">
    <property type="term" value="P:mRNA processing"/>
    <property type="evidence" value="ECO:0007669"/>
    <property type="project" value="UniProtKB-UniRule"/>
</dbReference>
<dbReference type="Pfam" id="PF14622">
    <property type="entry name" value="Ribonucleas_3_3"/>
    <property type="match status" value="1"/>
</dbReference>
<dbReference type="GO" id="GO:0046872">
    <property type="term" value="F:metal ion binding"/>
    <property type="evidence" value="ECO:0007669"/>
    <property type="project" value="UniProtKB-KW"/>
</dbReference>
<evidence type="ECO:0000256" key="5">
    <source>
        <dbReference type="ARBA" id="ARBA00022490"/>
    </source>
</evidence>
<keyword evidence="9 15" id="KW-0540">Nuclease</keyword>